<dbReference type="Pfam" id="PF00005">
    <property type="entry name" value="ABC_tran"/>
    <property type="match status" value="2"/>
</dbReference>
<keyword evidence="2" id="KW-0813">Transport</keyword>
<dbReference type="InterPro" id="IPR003439">
    <property type="entry name" value="ABC_transporter-like_ATP-bd"/>
</dbReference>
<dbReference type="SMART" id="SM00382">
    <property type="entry name" value="AAA"/>
    <property type="match status" value="2"/>
</dbReference>
<gene>
    <name evidence="7" type="ORF">PSSU_0772</name>
</gene>
<reference evidence="7 8" key="1">
    <citation type="journal article" date="2017" name="BMC Genomics">
        <title>Comparative genomic and phylogenomic analyses of the Bifidobacteriaceae family.</title>
        <authorList>
            <person name="Lugli G.A."/>
            <person name="Milani C."/>
            <person name="Turroni F."/>
            <person name="Duranti S."/>
            <person name="Mancabelli L."/>
            <person name="Mangifesta M."/>
            <person name="Ferrario C."/>
            <person name="Modesto M."/>
            <person name="Mattarelli P."/>
            <person name="Jiri K."/>
            <person name="van Sinderen D."/>
            <person name="Ventura M."/>
        </authorList>
    </citation>
    <scope>NUCLEOTIDE SEQUENCE [LARGE SCALE GENOMIC DNA]</scope>
    <source>
        <strain evidence="7 8">DSM 24744</strain>
    </source>
</reference>
<evidence type="ECO:0000256" key="2">
    <source>
        <dbReference type="ARBA" id="ARBA00022448"/>
    </source>
</evidence>
<dbReference type="InterPro" id="IPR003593">
    <property type="entry name" value="AAA+_ATPase"/>
</dbReference>
<dbReference type="OrthoDB" id="7757085at2"/>
<dbReference type="GO" id="GO:0042626">
    <property type="term" value="F:ATPase-coupled transmembrane transporter activity"/>
    <property type="evidence" value="ECO:0007669"/>
    <property type="project" value="TreeGrafter"/>
</dbReference>
<dbReference type="GO" id="GO:0005524">
    <property type="term" value="F:ATP binding"/>
    <property type="evidence" value="ECO:0007669"/>
    <property type="project" value="UniProtKB-KW"/>
</dbReference>
<feature type="domain" description="ABC transporter" evidence="6">
    <location>
        <begin position="282"/>
        <end position="519"/>
    </location>
</feature>
<name>A0A261EYP4_9BIFI</name>
<evidence type="ECO:0000256" key="5">
    <source>
        <dbReference type="SAM" id="MobiDB-lite"/>
    </source>
</evidence>
<proteinExistence type="inferred from homology"/>
<dbReference type="AlphaFoldDB" id="A0A261EYP4"/>
<evidence type="ECO:0000256" key="1">
    <source>
        <dbReference type="ARBA" id="ARBA00005417"/>
    </source>
</evidence>
<dbReference type="GO" id="GO:0016887">
    <property type="term" value="F:ATP hydrolysis activity"/>
    <property type="evidence" value="ECO:0007669"/>
    <property type="project" value="InterPro"/>
</dbReference>
<dbReference type="EMBL" id="MWWQ01000006">
    <property type="protein sequence ID" value="OZG51989.1"/>
    <property type="molecule type" value="Genomic_DNA"/>
</dbReference>
<dbReference type="CDD" id="cd03225">
    <property type="entry name" value="ABC_cobalt_CbiO_domain1"/>
    <property type="match status" value="2"/>
</dbReference>
<dbReference type="Gene3D" id="3.40.50.300">
    <property type="entry name" value="P-loop containing nucleotide triphosphate hydrolases"/>
    <property type="match status" value="2"/>
</dbReference>
<dbReference type="PROSITE" id="PS00211">
    <property type="entry name" value="ABC_TRANSPORTER_1"/>
    <property type="match status" value="1"/>
</dbReference>
<evidence type="ECO:0000313" key="7">
    <source>
        <dbReference type="EMBL" id="OZG51989.1"/>
    </source>
</evidence>
<keyword evidence="3" id="KW-0547">Nucleotide-binding</keyword>
<evidence type="ECO:0000256" key="4">
    <source>
        <dbReference type="ARBA" id="ARBA00022840"/>
    </source>
</evidence>
<dbReference type="NCBIfam" id="NF010167">
    <property type="entry name" value="PRK13648.1"/>
    <property type="match status" value="2"/>
</dbReference>
<accession>A0A261EYP4</accession>
<comment type="similarity">
    <text evidence="1">Belongs to the ABC transporter superfamily.</text>
</comment>
<keyword evidence="4" id="KW-0067">ATP-binding</keyword>
<dbReference type="Proteomes" id="UP000216454">
    <property type="component" value="Unassembled WGS sequence"/>
</dbReference>
<dbReference type="PANTHER" id="PTHR43553:SF24">
    <property type="entry name" value="ENERGY-COUPLING FACTOR TRANSPORTER ATP-BINDING PROTEIN ECFA1"/>
    <property type="match status" value="1"/>
</dbReference>
<evidence type="ECO:0000259" key="6">
    <source>
        <dbReference type="PROSITE" id="PS50893"/>
    </source>
</evidence>
<dbReference type="InterPro" id="IPR027417">
    <property type="entry name" value="P-loop_NTPase"/>
</dbReference>
<comment type="caution">
    <text evidence="7">The sequence shown here is derived from an EMBL/GenBank/DDBJ whole genome shotgun (WGS) entry which is preliminary data.</text>
</comment>
<dbReference type="PROSITE" id="PS50893">
    <property type="entry name" value="ABC_TRANSPORTER_2"/>
    <property type="match status" value="2"/>
</dbReference>
<feature type="region of interest" description="Disordered" evidence="5">
    <location>
        <begin position="504"/>
        <end position="546"/>
    </location>
</feature>
<dbReference type="InterPro" id="IPR015856">
    <property type="entry name" value="ABC_transpr_CbiO/EcfA_su"/>
</dbReference>
<feature type="domain" description="ABC transporter" evidence="6">
    <location>
        <begin position="9"/>
        <end position="259"/>
    </location>
</feature>
<dbReference type="GO" id="GO:0043190">
    <property type="term" value="C:ATP-binding cassette (ABC) transporter complex"/>
    <property type="evidence" value="ECO:0007669"/>
    <property type="project" value="TreeGrafter"/>
</dbReference>
<evidence type="ECO:0000313" key="8">
    <source>
        <dbReference type="Proteomes" id="UP000216454"/>
    </source>
</evidence>
<feature type="compositionally biased region" description="Basic and acidic residues" evidence="5">
    <location>
        <begin position="529"/>
        <end position="538"/>
    </location>
</feature>
<dbReference type="InterPro" id="IPR050095">
    <property type="entry name" value="ECF_ABC_transporter_ATP-bd"/>
</dbReference>
<protein>
    <submittedName>
        <fullName evidence="7">Cobalt ABC transporter</fullName>
    </submittedName>
</protein>
<keyword evidence="8" id="KW-1185">Reference proteome</keyword>
<dbReference type="PANTHER" id="PTHR43553">
    <property type="entry name" value="HEAVY METAL TRANSPORTER"/>
    <property type="match status" value="1"/>
</dbReference>
<evidence type="ECO:0000256" key="3">
    <source>
        <dbReference type="ARBA" id="ARBA00022741"/>
    </source>
</evidence>
<dbReference type="InterPro" id="IPR017871">
    <property type="entry name" value="ABC_transporter-like_CS"/>
</dbReference>
<sequence length="598" mass="63888">MTQLPRIVIETQGLGWRYDPSREGQAPVQALRGVDLRIASGEFVGIVGATGAGKSTMCMALTGIVPALAEGRMSGTVTVMGQDTRGCSVPELSRHVGYVQQDPESQLFCASVEDEIAFPLESRGVDPATMDSLIDEALDAVGMKAFRNRQPSQLSGGQMQRVAIAAALVSHPDVLVLDEPTAALDPDGRREVMEALDSIRRRSAQRGTPMTIVMAEQHTECFLGRADRVVFLDHGQVQTSGGMEIFDTMRVPLAHAGVAQPIGANPRIELEQSAMRPDDAIITADHVTYRYPNALKGAAPALDDVTLAIPRGAFVGLVGRNGSGKTTLVRHFDGLLRPQSGTVRVDGTDVSSHSVGGMARHVGFVFQNPDHQIFCSTVRDEIGYGPRVLGVPAHEVGERVDSLLEALSLRDVAAAPPATLDYGARRAVAFASVLAMRTPVLVLDEPTACLDANLSERFLHLVDEANSRGVTVIMISHDMRAIARHCTHLLRMERGHVTQWGAVAAPAARRSRDPQDSQDPQGPRNPRNPRADRERRPPDGFGPVCAGRRMVASARSARQDGAQPRGARAVPGVAALVADCGGARCGACDACHGWRAAT</sequence>
<organism evidence="7 8">
    <name type="scientific">Pseudoscardovia suis</name>
    <dbReference type="NCBI Taxonomy" id="987063"/>
    <lineage>
        <taxon>Bacteria</taxon>
        <taxon>Bacillati</taxon>
        <taxon>Actinomycetota</taxon>
        <taxon>Actinomycetes</taxon>
        <taxon>Bifidobacteriales</taxon>
        <taxon>Bifidobacteriaceae</taxon>
        <taxon>Pseudoscardovia</taxon>
    </lineage>
</organism>
<dbReference type="SUPFAM" id="SSF52540">
    <property type="entry name" value="P-loop containing nucleoside triphosphate hydrolases"/>
    <property type="match status" value="2"/>
</dbReference>